<comment type="subunit">
    <text evidence="5 16">Homodimer.</text>
</comment>
<dbReference type="Gene3D" id="3.30.420.40">
    <property type="match status" value="2"/>
</dbReference>
<feature type="binding site" evidence="16">
    <location>
        <begin position="107"/>
        <end position="110"/>
    </location>
    <ligand>
        <name>substrate</name>
    </ligand>
</feature>
<keyword evidence="18" id="KW-1185">Reference proteome</keyword>
<evidence type="ECO:0000256" key="7">
    <source>
        <dbReference type="ARBA" id="ARBA00022490"/>
    </source>
</evidence>
<evidence type="ECO:0000256" key="13">
    <source>
        <dbReference type="ARBA" id="ARBA00022993"/>
    </source>
</evidence>
<evidence type="ECO:0000256" key="15">
    <source>
        <dbReference type="ARBA" id="ARBA00040883"/>
    </source>
</evidence>
<sequence>MLLAIDIDNNFTKFGVFRDDNLLSTFEITSQKNKSIDEIEIFIKLILKDKNINIANIDNIIISSVVPKLSEIYEKISKNITGKDPMLISAGVKTGINIKCENPKDVGSDRIIRAVGIKNKNCDCIIISASSITTIDFVNINNEFKGGVIFPGINLFAKSLYQESAKLPEVEIKNCNDILGNSTQKSMQSGIYHTYNFAIIGVVEKIINEHKLEKDNLSIIVTGPFVNLIKSDKYEFKNIANLGLYGLKNIFEINKEKLQK</sequence>
<keyword evidence="7 16" id="KW-0963">Cytoplasm</keyword>
<evidence type="ECO:0000256" key="6">
    <source>
        <dbReference type="ARBA" id="ARBA00012102"/>
    </source>
</evidence>
<comment type="pathway">
    <text evidence="4 16">Cofactor biosynthesis; coenzyme A biosynthesis; CoA from (R)-pantothenate: step 1/5.</text>
</comment>
<evidence type="ECO:0000256" key="8">
    <source>
        <dbReference type="ARBA" id="ARBA00022679"/>
    </source>
</evidence>
<evidence type="ECO:0000313" key="18">
    <source>
        <dbReference type="Proteomes" id="UP000234335"/>
    </source>
</evidence>
<keyword evidence="13 16" id="KW-0173">Coenzyme A biosynthesis</keyword>
<dbReference type="AlphaFoldDB" id="A0A2I1M4Y4"/>
<comment type="similarity">
    <text evidence="14 16">Belongs to the type III pantothenate kinase family.</text>
</comment>
<dbReference type="GO" id="GO:0005524">
    <property type="term" value="F:ATP binding"/>
    <property type="evidence" value="ECO:0007669"/>
    <property type="project" value="UniProtKB-UniRule"/>
</dbReference>
<dbReference type="GO" id="GO:0005737">
    <property type="term" value="C:cytoplasm"/>
    <property type="evidence" value="ECO:0007669"/>
    <property type="project" value="UniProtKB-SubCell"/>
</dbReference>
<comment type="caution">
    <text evidence="16">Lacks conserved residue(s) required for the propagation of feature annotation.</text>
</comment>
<evidence type="ECO:0000256" key="16">
    <source>
        <dbReference type="HAMAP-Rule" id="MF_01274"/>
    </source>
</evidence>
<evidence type="ECO:0000256" key="4">
    <source>
        <dbReference type="ARBA" id="ARBA00005225"/>
    </source>
</evidence>
<evidence type="ECO:0000256" key="12">
    <source>
        <dbReference type="ARBA" id="ARBA00022958"/>
    </source>
</evidence>
<keyword evidence="10 16" id="KW-0418">Kinase</keyword>
<reference evidence="17 18" key="1">
    <citation type="submission" date="2017-12" db="EMBL/GenBank/DDBJ databases">
        <title>Phylogenetic diversity of female urinary microbiome.</title>
        <authorList>
            <person name="Thomas-White K."/>
            <person name="Wolfe A.J."/>
        </authorList>
    </citation>
    <scope>NUCLEOTIDE SEQUENCE [LARGE SCALE GENOMIC DNA]</scope>
    <source>
        <strain evidence="17 18">UMB0119</strain>
    </source>
</reference>
<comment type="subcellular location">
    <subcellularLocation>
        <location evidence="3 16">Cytoplasm</location>
    </subcellularLocation>
</comment>
<feature type="active site" description="Proton acceptor" evidence="16">
    <location>
        <position position="109"/>
    </location>
</feature>
<dbReference type="GO" id="GO:0015937">
    <property type="term" value="P:coenzyme A biosynthetic process"/>
    <property type="evidence" value="ECO:0007669"/>
    <property type="project" value="UniProtKB-UniRule"/>
</dbReference>
<gene>
    <name evidence="16" type="primary">coaX</name>
    <name evidence="17" type="ORF">CYJ34_08465</name>
</gene>
<evidence type="ECO:0000256" key="14">
    <source>
        <dbReference type="ARBA" id="ARBA00038036"/>
    </source>
</evidence>
<dbReference type="PANTHER" id="PTHR34265:SF1">
    <property type="entry name" value="TYPE III PANTOTHENATE KINASE"/>
    <property type="match status" value="1"/>
</dbReference>
<feature type="binding site" evidence="16">
    <location>
        <begin position="6"/>
        <end position="13"/>
    </location>
    <ligand>
        <name>ATP</name>
        <dbReference type="ChEBI" id="CHEBI:30616"/>
    </ligand>
</feature>
<dbReference type="CDD" id="cd24015">
    <property type="entry name" value="ASKHA_NBD_PanK-III"/>
    <property type="match status" value="1"/>
</dbReference>
<dbReference type="InterPro" id="IPR043129">
    <property type="entry name" value="ATPase_NBD"/>
</dbReference>
<dbReference type="PANTHER" id="PTHR34265">
    <property type="entry name" value="TYPE III PANTOTHENATE KINASE"/>
    <property type="match status" value="1"/>
</dbReference>
<protein>
    <recommendedName>
        <fullName evidence="15 16">Type III pantothenate kinase</fullName>
        <ecNumber evidence="6 16">2.7.1.33</ecNumber>
    </recommendedName>
    <alternativeName>
        <fullName evidence="16">PanK-III</fullName>
    </alternativeName>
    <alternativeName>
        <fullName evidence="16">Pantothenic acid kinase</fullName>
    </alternativeName>
</protein>
<feature type="binding site" evidence="16">
    <location>
        <position position="131"/>
    </location>
    <ligand>
        <name>ATP</name>
        <dbReference type="ChEBI" id="CHEBI:30616"/>
    </ligand>
</feature>
<keyword evidence="9 16" id="KW-0547">Nucleotide-binding</keyword>
<dbReference type="Proteomes" id="UP000234335">
    <property type="component" value="Unassembled WGS sequence"/>
</dbReference>
<feature type="binding site" evidence="16">
    <location>
        <position position="183"/>
    </location>
    <ligand>
        <name>substrate</name>
    </ligand>
</feature>
<comment type="cofactor">
    <cofactor evidence="2">
        <name>K(+)</name>
        <dbReference type="ChEBI" id="CHEBI:29103"/>
    </cofactor>
</comment>
<dbReference type="EC" id="2.7.1.33" evidence="6 16"/>
<dbReference type="EMBL" id="PKGS01000008">
    <property type="protein sequence ID" value="PKZ15196.1"/>
    <property type="molecule type" value="Genomic_DNA"/>
</dbReference>
<evidence type="ECO:0000256" key="11">
    <source>
        <dbReference type="ARBA" id="ARBA00022840"/>
    </source>
</evidence>
<keyword evidence="12 16" id="KW-0630">Potassium</keyword>
<keyword evidence="11 16" id="KW-0067">ATP-binding</keyword>
<proteinExistence type="inferred from homology"/>
<comment type="catalytic activity">
    <reaction evidence="1 16">
        <text>(R)-pantothenate + ATP = (R)-4'-phosphopantothenate + ADP + H(+)</text>
        <dbReference type="Rhea" id="RHEA:16373"/>
        <dbReference type="ChEBI" id="CHEBI:10986"/>
        <dbReference type="ChEBI" id="CHEBI:15378"/>
        <dbReference type="ChEBI" id="CHEBI:29032"/>
        <dbReference type="ChEBI" id="CHEBI:30616"/>
        <dbReference type="ChEBI" id="CHEBI:456216"/>
        <dbReference type="EC" id="2.7.1.33"/>
    </reaction>
</comment>
<dbReference type="Pfam" id="PF03309">
    <property type="entry name" value="Pan_kinase"/>
    <property type="match status" value="1"/>
</dbReference>
<evidence type="ECO:0000256" key="1">
    <source>
        <dbReference type="ARBA" id="ARBA00001206"/>
    </source>
</evidence>
<accession>A0A2I1M4Y4</accession>
<evidence type="ECO:0000256" key="10">
    <source>
        <dbReference type="ARBA" id="ARBA00022777"/>
    </source>
</evidence>
<dbReference type="GO" id="GO:0004594">
    <property type="term" value="F:pantothenate kinase activity"/>
    <property type="evidence" value="ECO:0007669"/>
    <property type="project" value="UniProtKB-UniRule"/>
</dbReference>
<name>A0A2I1M4Y4_9FIRM</name>
<dbReference type="RefSeq" id="WP_101540848.1">
    <property type="nucleotide sequence ID" value="NZ_PKGS01000008.1"/>
</dbReference>
<keyword evidence="8 16" id="KW-0808">Transferase</keyword>
<comment type="function">
    <text evidence="16">Catalyzes the phosphorylation of pantothenate (Pan), the first step in CoA biosynthesis.</text>
</comment>
<evidence type="ECO:0000256" key="2">
    <source>
        <dbReference type="ARBA" id="ARBA00001958"/>
    </source>
</evidence>
<comment type="cofactor">
    <cofactor evidence="16">
        <name>NH4(+)</name>
        <dbReference type="ChEBI" id="CHEBI:28938"/>
    </cofactor>
    <cofactor evidence="16">
        <name>K(+)</name>
        <dbReference type="ChEBI" id="CHEBI:29103"/>
    </cofactor>
    <text evidence="16">A monovalent cation. Ammonium or potassium.</text>
</comment>
<organism evidence="17 18">
    <name type="scientific">Anaerococcus octavius</name>
    <dbReference type="NCBI Taxonomy" id="54007"/>
    <lineage>
        <taxon>Bacteria</taxon>
        <taxon>Bacillati</taxon>
        <taxon>Bacillota</taxon>
        <taxon>Tissierellia</taxon>
        <taxon>Tissierellales</taxon>
        <taxon>Peptoniphilaceae</taxon>
        <taxon>Anaerococcus</taxon>
    </lineage>
</organism>
<dbReference type="SUPFAM" id="SSF53067">
    <property type="entry name" value="Actin-like ATPase domain"/>
    <property type="match status" value="2"/>
</dbReference>
<comment type="caution">
    <text evidence="17">The sequence shown here is derived from an EMBL/GenBank/DDBJ whole genome shotgun (WGS) entry which is preliminary data.</text>
</comment>
<evidence type="ECO:0000256" key="3">
    <source>
        <dbReference type="ARBA" id="ARBA00004496"/>
    </source>
</evidence>
<evidence type="ECO:0000256" key="9">
    <source>
        <dbReference type="ARBA" id="ARBA00022741"/>
    </source>
</evidence>
<evidence type="ECO:0000313" key="17">
    <source>
        <dbReference type="EMBL" id="PKZ15196.1"/>
    </source>
</evidence>
<dbReference type="InterPro" id="IPR004619">
    <property type="entry name" value="Type_III_PanK"/>
</dbReference>
<dbReference type="UniPathway" id="UPA00241">
    <property type="reaction ID" value="UER00352"/>
</dbReference>
<evidence type="ECO:0000256" key="5">
    <source>
        <dbReference type="ARBA" id="ARBA00011738"/>
    </source>
</evidence>
<dbReference type="NCBIfam" id="TIGR00671">
    <property type="entry name" value="baf"/>
    <property type="match status" value="1"/>
</dbReference>
<dbReference type="HAMAP" id="MF_01274">
    <property type="entry name" value="Pantothen_kinase_3"/>
    <property type="match status" value="1"/>
</dbReference>